<dbReference type="InterPro" id="IPR051311">
    <property type="entry name" value="DedA_domain"/>
</dbReference>
<proteinExistence type="predicted"/>
<evidence type="ECO:0000313" key="4">
    <source>
        <dbReference type="Proteomes" id="UP001589865"/>
    </source>
</evidence>
<protein>
    <submittedName>
        <fullName evidence="3">DedA family protein</fullName>
    </submittedName>
</protein>
<keyword evidence="4" id="KW-1185">Reference proteome</keyword>
<dbReference type="PANTHER" id="PTHR42709">
    <property type="entry name" value="ALKALINE PHOSPHATASE LIKE PROTEIN"/>
    <property type="match status" value="1"/>
</dbReference>
<name>A0ABV6JXM7_9PROT</name>
<keyword evidence="1" id="KW-0812">Transmembrane</keyword>
<feature type="transmembrane region" description="Helical" evidence="1">
    <location>
        <begin position="43"/>
        <end position="64"/>
    </location>
</feature>
<dbReference type="Proteomes" id="UP001589865">
    <property type="component" value="Unassembled WGS sequence"/>
</dbReference>
<feature type="transmembrane region" description="Helical" evidence="1">
    <location>
        <begin position="127"/>
        <end position="151"/>
    </location>
</feature>
<evidence type="ECO:0000256" key="1">
    <source>
        <dbReference type="SAM" id="Phobius"/>
    </source>
</evidence>
<reference evidence="3 4" key="1">
    <citation type="submission" date="2024-09" db="EMBL/GenBank/DDBJ databases">
        <authorList>
            <person name="Sun Q."/>
            <person name="Mori K."/>
        </authorList>
    </citation>
    <scope>NUCLEOTIDE SEQUENCE [LARGE SCALE GENOMIC DNA]</scope>
    <source>
        <strain evidence="3 4">TBRC 5777</strain>
    </source>
</reference>
<comment type="caution">
    <text evidence="3">The sequence shown here is derived from an EMBL/GenBank/DDBJ whole genome shotgun (WGS) entry which is preliminary data.</text>
</comment>
<accession>A0ABV6JXM7</accession>
<dbReference type="InterPro" id="IPR032816">
    <property type="entry name" value="VTT_dom"/>
</dbReference>
<feature type="domain" description="VTT" evidence="2">
    <location>
        <begin position="30"/>
        <end position="145"/>
    </location>
</feature>
<dbReference type="RefSeq" id="WP_377046231.1">
    <property type="nucleotide sequence ID" value="NZ_JBHLUN010000015.1"/>
</dbReference>
<feature type="transmembrane region" description="Helical" evidence="1">
    <location>
        <begin position="157"/>
        <end position="176"/>
    </location>
</feature>
<keyword evidence="1" id="KW-0472">Membrane</keyword>
<keyword evidence="1" id="KW-1133">Transmembrane helix</keyword>
<dbReference type="Pfam" id="PF09335">
    <property type="entry name" value="VTT_dom"/>
    <property type="match status" value="1"/>
</dbReference>
<evidence type="ECO:0000313" key="3">
    <source>
        <dbReference type="EMBL" id="MFC0410481.1"/>
    </source>
</evidence>
<dbReference type="PANTHER" id="PTHR42709:SF2">
    <property type="entry name" value="INNER MEMBRANE PROTEIN YOHD"/>
    <property type="match status" value="1"/>
</dbReference>
<organism evidence="3 4">
    <name type="scientific">Roseomonas elaeocarpi</name>
    <dbReference type="NCBI Taxonomy" id="907779"/>
    <lineage>
        <taxon>Bacteria</taxon>
        <taxon>Pseudomonadati</taxon>
        <taxon>Pseudomonadota</taxon>
        <taxon>Alphaproteobacteria</taxon>
        <taxon>Acetobacterales</taxon>
        <taxon>Roseomonadaceae</taxon>
        <taxon>Roseomonas</taxon>
    </lineage>
</organism>
<sequence>MAEFWAEWGALAYAAAACWAFFEGETFVLLAAAAGRATGVIDPWILMFSVWGGSFLGDQLWFTLGRRYGARAVRKIPGAQKRMDTAMRFLDRYGATFVLCFRFAYGIRNVAAAACGVAGMEWIRFAVLNFIAAGIWAASFVGAGWYAVSWLGEENTFYALGTIGVAVVVLLLFKCFRAWRRPPVPAE</sequence>
<evidence type="ECO:0000259" key="2">
    <source>
        <dbReference type="Pfam" id="PF09335"/>
    </source>
</evidence>
<dbReference type="EMBL" id="JBHLUN010000015">
    <property type="protein sequence ID" value="MFC0410481.1"/>
    <property type="molecule type" value="Genomic_DNA"/>
</dbReference>
<gene>
    <name evidence="3" type="ORF">ACFFGY_19695</name>
</gene>